<evidence type="ECO:0000256" key="1">
    <source>
        <dbReference type="ARBA" id="ARBA00023002"/>
    </source>
</evidence>
<feature type="domain" description="Acyl-CoA dehydrogenase/oxidase N-terminal" evidence="2">
    <location>
        <begin position="18"/>
        <end position="115"/>
    </location>
</feature>
<evidence type="ECO:0000313" key="4">
    <source>
        <dbReference type="EMBL" id="SFW81412.1"/>
    </source>
</evidence>
<dbReference type="EMBL" id="FPJG01000006">
    <property type="protein sequence ID" value="SFW81412.1"/>
    <property type="molecule type" value="Genomic_DNA"/>
</dbReference>
<gene>
    <name evidence="4" type="ORF">SAMN04489730_5176</name>
</gene>
<dbReference type="RefSeq" id="WP_072478692.1">
    <property type="nucleotide sequence ID" value="NZ_FPJG01000006.1"/>
</dbReference>
<feature type="domain" description="Acyl-CoA dehydrogenase C-terminal" evidence="3">
    <location>
        <begin position="243"/>
        <end position="365"/>
    </location>
</feature>
<evidence type="ECO:0000259" key="3">
    <source>
        <dbReference type="Pfam" id="PF08028"/>
    </source>
</evidence>
<sequence length="396" mass="41703">MTALATAAPTLAERTARVADVLAEHAREVDDSATFPVASLDALRESGLMGLLVPVEHGGLGGDLADLARTAAELGGACLSTAMIWAMHGQQVAAIAAHAGPRLRADLLPRIARGEVYVASVTSERGKGGHLLTAEAPLRPEGDRLRIERDAPIVTGGAVADGFLVTMRASPEAGHDDVSLVYADRGQLTATPGRGGWNPMGMRGTHSVPLRITGDVPADQLVGAPGGFRAVATRTFVPAGHIGWAACWLGAARGALSMVLGMIRDPRTRGSFDPSSELLRRRLARARLDLDTVAALLAQAIRDAADATDPEAPAVQLRLNGLKVHAAERCSAVVDELVELTGLRHGYMRDSALPLERVHRDLRSASLNYANDRLYDANGAIALLDRDVTLAWAGRP</sequence>
<dbReference type="PIRSF" id="PIRSF016578">
    <property type="entry name" value="HsaA"/>
    <property type="match status" value="1"/>
</dbReference>
<dbReference type="OrthoDB" id="2986495at2"/>
<name>A0A1K1SBD9_9PSEU</name>
<evidence type="ECO:0000259" key="2">
    <source>
        <dbReference type="Pfam" id="PF02771"/>
    </source>
</evidence>
<reference evidence="5" key="1">
    <citation type="submission" date="2016-11" db="EMBL/GenBank/DDBJ databases">
        <authorList>
            <person name="Varghese N."/>
            <person name="Submissions S."/>
        </authorList>
    </citation>
    <scope>NUCLEOTIDE SEQUENCE [LARGE SCALE GENOMIC DNA]</scope>
    <source>
        <strain evidence="5">DSM 44671</strain>
    </source>
</reference>
<dbReference type="InterPro" id="IPR037069">
    <property type="entry name" value="AcylCoA_DH/ox_N_sf"/>
</dbReference>
<dbReference type="InterPro" id="IPR013107">
    <property type="entry name" value="Acyl-CoA_DH_C"/>
</dbReference>
<protein>
    <submittedName>
        <fullName evidence="4">Acyl-CoA dehydrogenase, C-terminal domain</fullName>
    </submittedName>
</protein>
<organism evidence="4 5">
    <name type="scientific">Amycolatopsis australiensis</name>
    <dbReference type="NCBI Taxonomy" id="546364"/>
    <lineage>
        <taxon>Bacteria</taxon>
        <taxon>Bacillati</taxon>
        <taxon>Actinomycetota</taxon>
        <taxon>Actinomycetes</taxon>
        <taxon>Pseudonocardiales</taxon>
        <taxon>Pseudonocardiaceae</taxon>
        <taxon>Amycolatopsis</taxon>
    </lineage>
</organism>
<proteinExistence type="predicted"/>
<keyword evidence="5" id="KW-1185">Reference proteome</keyword>
<dbReference type="PANTHER" id="PTHR43884">
    <property type="entry name" value="ACYL-COA DEHYDROGENASE"/>
    <property type="match status" value="1"/>
</dbReference>
<dbReference type="SUPFAM" id="SSF47203">
    <property type="entry name" value="Acyl-CoA dehydrogenase C-terminal domain-like"/>
    <property type="match status" value="1"/>
</dbReference>
<dbReference type="GO" id="GO:0003995">
    <property type="term" value="F:acyl-CoA dehydrogenase activity"/>
    <property type="evidence" value="ECO:0007669"/>
    <property type="project" value="TreeGrafter"/>
</dbReference>
<dbReference type="Gene3D" id="1.10.540.10">
    <property type="entry name" value="Acyl-CoA dehydrogenase/oxidase, N-terminal domain"/>
    <property type="match status" value="1"/>
</dbReference>
<dbReference type="GO" id="GO:0050660">
    <property type="term" value="F:flavin adenine dinucleotide binding"/>
    <property type="evidence" value="ECO:0007669"/>
    <property type="project" value="InterPro"/>
</dbReference>
<dbReference type="SUPFAM" id="SSF56645">
    <property type="entry name" value="Acyl-CoA dehydrogenase NM domain-like"/>
    <property type="match status" value="1"/>
</dbReference>
<keyword evidence="1" id="KW-0560">Oxidoreductase</keyword>
<dbReference type="Gene3D" id="2.40.110.10">
    <property type="entry name" value="Butyryl-CoA Dehydrogenase, subunit A, domain 2"/>
    <property type="match status" value="1"/>
</dbReference>
<dbReference type="STRING" id="546364.SAMN04489730_5176"/>
<dbReference type="InterPro" id="IPR009100">
    <property type="entry name" value="AcylCoA_DH/oxidase_NM_dom_sf"/>
</dbReference>
<dbReference type="Pfam" id="PF02771">
    <property type="entry name" value="Acyl-CoA_dh_N"/>
    <property type="match status" value="1"/>
</dbReference>
<dbReference type="Gene3D" id="1.20.140.10">
    <property type="entry name" value="Butyryl-CoA Dehydrogenase, subunit A, domain 3"/>
    <property type="match status" value="1"/>
</dbReference>
<dbReference type="InterPro" id="IPR046373">
    <property type="entry name" value="Acyl-CoA_Oxase/DH_mid-dom_sf"/>
</dbReference>
<evidence type="ECO:0000313" key="5">
    <source>
        <dbReference type="Proteomes" id="UP000182740"/>
    </source>
</evidence>
<dbReference type="AlphaFoldDB" id="A0A1K1SBD9"/>
<dbReference type="PANTHER" id="PTHR43884:SF12">
    <property type="entry name" value="ISOVALERYL-COA DEHYDROGENASE, MITOCHONDRIAL-RELATED"/>
    <property type="match status" value="1"/>
</dbReference>
<dbReference type="InterPro" id="IPR036250">
    <property type="entry name" value="AcylCo_DH-like_C"/>
</dbReference>
<accession>A0A1K1SBD9</accession>
<dbReference type="Pfam" id="PF08028">
    <property type="entry name" value="Acyl-CoA_dh_2"/>
    <property type="match status" value="1"/>
</dbReference>
<dbReference type="Proteomes" id="UP000182740">
    <property type="component" value="Unassembled WGS sequence"/>
</dbReference>
<dbReference type="InterPro" id="IPR013786">
    <property type="entry name" value="AcylCoA_DH/ox_N"/>
</dbReference>